<dbReference type="GO" id="GO:0005975">
    <property type="term" value="P:carbohydrate metabolic process"/>
    <property type="evidence" value="ECO:0007669"/>
    <property type="project" value="InterPro"/>
</dbReference>
<evidence type="ECO:0000313" key="7">
    <source>
        <dbReference type="Proteomes" id="UP000290204"/>
    </source>
</evidence>
<protein>
    <submittedName>
        <fullName evidence="6">ChbG/HpnK family deacetylase</fullName>
    </submittedName>
</protein>
<dbReference type="Pfam" id="PF04794">
    <property type="entry name" value="YdjC"/>
    <property type="match status" value="1"/>
</dbReference>
<accession>A0A4Q1CN16</accession>
<evidence type="ECO:0000313" key="6">
    <source>
        <dbReference type="EMBL" id="RXK62450.1"/>
    </source>
</evidence>
<dbReference type="PANTHER" id="PTHR31609">
    <property type="entry name" value="YDJC DEACETYLASE FAMILY MEMBER"/>
    <property type="match status" value="1"/>
</dbReference>
<dbReference type="RefSeq" id="WP_129129821.1">
    <property type="nucleotide sequence ID" value="NZ_SDHW01000001.1"/>
</dbReference>
<comment type="cofactor">
    <cofactor evidence="1">
        <name>Mg(2+)</name>
        <dbReference type="ChEBI" id="CHEBI:18420"/>
    </cofactor>
</comment>
<dbReference type="GO" id="GO:0016787">
    <property type="term" value="F:hydrolase activity"/>
    <property type="evidence" value="ECO:0007669"/>
    <property type="project" value="UniProtKB-KW"/>
</dbReference>
<evidence type="ECO:0000256" key="2">
    <source>
        <dbReference type="ARBA" id="ARBA00022723"/>
    </source>
</evidence>
<evidence type="ECO:0000256" key="4">
    <source>
        <dbReference type="ARBA" id="ARBA00022842"/>
    </source>
</evidence>
<keyword evidence="5" id="KW-0119">Carbohydrate metabolism</keyword>
<organism evidence="6 7">
    <name type="scientific">Lacibacter luteus</name>
    <dbReference type="NCBI Taxonomy" id="2508719"/>
    <lineage>
        <taxon>Bacteria</taxon>
        <taxon>Pseudomonadati</taxon>
        <taxon>Bacteroidota</taxon>
        <taxon>Chitinophagia</taxon>
        <taxon>Chitinophagales</taxon>
        <taxon>Chitinophagaceae</taxon>
        <taxon>Lacibacter</taxon>
    </lineage>
</organism>
<sequence length="294" mass="33997">MKLHLQADDAGIGKQATEMILDAWEQDMINGFGIVSNKNCGELIKATLTKNKERVCIISAHLNLTDGAALSTCNKTTITSAEGRLNTGFVKAFFYLLINGKRKKQFLNDVYKEWNCQLSYIKEITANREVLVINGHNHIHMLPSLFGITNQLAQKYNIPYVRVIQERVMTPGKLQIHRLFFWKNFCKLIALRICRVIIQIRKMKYQPFTQENFGVLYSGHITGMHLQNAIRSAEKRRVRSLEVILHPGQSQEDEMQQWASFKSGKDFFTHTRRRKEWEALKQLKEANGVTDLHY</sequence>
<dbReference type="GO" id="GO:0019213">
    <property type="term" value="F:deacetylase activity"/>
    <property type="evidence" value="ECO:0007669"/>
    <property type="project" value="TreeGrafter"/>
</dbReference>
<keyword evidence="7" id="KW-1185">Reference proteome</keyword>
<comment type="caution">
    <text evidence="6">The sequence shown here is derived from an EMBL/GenBank/DDBJ whole genome shotgun (WGS) entry which is preliminary data.</text>
</comment>
<dbReference type="Gene3D" id="3.20.20.370">
    <property type="entry name" value="Glycoside hydrolase/deacetylase"/>
    <property type="match status" value="1"/>
</dbReference>
<evidence type="ECO:0000256" key="1">
    <source>
        <dbReference type="ARBA" id="ARBA00001946"/>
    </source>
</evidence>
<dbReference type="GO" id="GO:0046872">
    <property type="term" value="F:metal ion binding"/>
    <property type="evidence" value="ECO:0007669"/>
    <property type="project" value="UniProtKB-KW"/>
</dbReference>
<proteinExistence type="predicted"/>
<name>A0A4Q1CN16_9BACT</name>
<gene>
    <name evidence="6" type="ORF">ESA94_05460</name>
</gene>
<reference evidence="6 7" key="1">
    <citation type="submission" date="2019-01" db="EMBL/GenBank/DDBJ databases">
        <title>Lacibacter sp. strain TTM-7.</title>
        <authorList>
            <person name="Chen W.-M."/>
        </authorList>
    </citation>
    <scope>NUCLEOTIDE SEQUENCE [LARGE SCALE GENOMIC DNA]</scope>
    <source>
        <strain evidence="6 7">TTM-7</strain>
    </source>
</reference>
<keyword evidence="4" id="KW-0460">Magnesium</keyword>
<keyword evidence="3" id="KW-0378">Hydrolase</keyword>
<dbReference type="InterPro" id="IPR011330">
    <property type="entry name" value="Glyco_hydro/deAcase_b/a-brl"/>
</dbReference>
<dbReference type="AlphaFoldDB" id="A0A4Q1CN16"/>
<evidence type="ECO:0000256" key="3">
    <source>
        <dbReference type="ARBA" id="ARBA00022801"/>
    </source>
</evidence>
<dbReference type="SUPFAM" id="SSF88713">
    <property type="entry name" value="Glycoside hydrolase/deacetylase"/>
    <property type="match status" value="1"/>
</dbReference>
<dbReference type="PANTHER" id="PTHR31609:SF1">
    <property type="entry name" value="CARBOHYDRATE DEACETYLASE"/>
    <property type="match status" value="1"/>
</dbReference>
<dbReference type="InterPro" id="IPR006879">
    <property type="entry name" value="YdjC-like"/>
</dbReference>
<dbReference type="EMBL" id="SDHW01000001">
    <property type="protein sequence ID" value="RXK62450.1"/>
    <property type="molecule type" value="Genomic_DNA"/>
</dbReference>
<keyword evidence="2" id="KW-0479">Metal-binding</keyword>
<evidence type="ECO:0000256" key="5">
    <source>
        <dbReference type="ARBA" id="ARBA00023277"/>
    </source>
</evidence>
<dbReference type="Proteomes" id="UP000290204">
    <property type="component" value="Unassembled WGS sequence"/>
</dbReference>
<dbReference type="OrthoDB" id="9774177at2"/>